<keyword evidence="6" id="KW-1185">Reference proteome</keyword>
<proteinExistence type="predicted"/>
<dbReference type="PANTHER" id="PTHR13140">
    <property type="entry name" value="MYOSIN"/>
    <property type="match status" value="1"/>
</dbReference>
<dbReference type="WBParaSite" id="GPUH_0000491201-mRNA-1">
    <property type="protein sequence ID" value="GPUH_0000491201-mRNA-1"/>
    <property type="gene ID" value="GPUH_0000491201"/>
</dbReference>
<dbReference type="SUPFAM" id="SSF52540">
    <property type="entry name" value="P-loop containing nucleoside triphosphate hydrolases"/>
    <property type="match status" value="1"/>
</dbReference>
<dbReference type="GO" id="GO:0005737">
    <property type="term" value="C:cytoplasm"/>
    <property type="evidence" value="ECO:0007669"/>
    <property type="project" value="TreeGrafter"/>
</dbReference>
<name>A0A183D864_9BILA</name>
<sequence>MVRQRAGGDDAGTAAAWVVAFAGRRIQISEGLDFFLNAFASATRYLQQCILNHQQSPQQLFATKTGAASSIGKTHSERQEFAVRHYAGQVWYDCSSFIQKNRWQISWEAVKLLAESQNTVWNLSVAQMFRSFTASGSKFAQQQDETLYIAQRYSRGAKALIEKLDK</sequence>
<organism evidence="7">
    <name type="scientific">Gongylonema pulchrum</name>
    <dbReference type="NCBI Taxonomy" id="637853"/>
    <lineage>
        <taxon>Eukaryota</taxon>
        <taxon>Metazoa</taxon>
        <taxon>Ecdysozoa</taxon>
        <taxon>Nematoda</taxon>
        <taxon>Chromadorea</taxon>
        <taxon>Rhabditida</taxon>
        <taxon>Spirurina</taxon>
        <taxon>Spiruromorpha</taxon>
        <taxon>Spiruroidea</taxon>
        <taxon>Gongylonematidae</taxon>
        <taxon>Gongylonema</taxon>
    </lineage>
</organism>
<dbReference type="PANTHER" id="PTHR13140:SF706">
    <property type="entry name" value="DILUTE CLASS UNCONVENTIONAL MYOSIN, ISOFORM C"/>
    <property type="match status" value="1"/>
</dbReference>
<reference evidence="7" key="1">
    <citation type="submission" date="2016-06" db="UniProtKB">
        <authorList>
            <consortium name="WormBaseParasite"/>
        </authorList>
    </citation>
    <scope>IDENTIFICATION</scope>
</reference>
<evidence type="ECO:0000256" key="3">
    <source>
        <dbReference type="ARBA" id="ARBA00023203"/>
    </source>
</evidence>
<dbReference type="GO" id="GO:0016020">
    <property type="term" value="C:membrane"/>
    <property type="evidence" value="ECO:0007669"/>
    <property type="project" value="TreeGrafter"/>
</dbReference>
<keyword evidence="3" id="KW-0009">Actin-binding</keyword>
<feature type="domain" description="Myosin motor" evidence="4">
    <location>
        <begin position="66"/>
        <end position="143"/>
    </location>
</feature>
<keyword evidence="2" id="KW-0067">ATP-binding</keyword>
<dbReference type="GO" id="GO:0007015">
    <property type="term" value="P:actin filament organization"/>
    <property type="evidence" value="ECO:0007669"/>
    <property type="project" value="TreeGrafter"/>
</dbReference>
<dbReference type="AlphaFoldDB" id="A0A183D864"/>
<dbReference type="GO" id="GO:0016459">
    <property type="term" value="C:myosin complex"/>
    <property type="evidence" value="ECO:0007669"/>
    <property type="project" value="InterPro"/>
</dbReference>
<gene>
    <name evidence="5" type="ORF">GPUH_LOCUS4905</name>
</gene>
<evidence type="ECO:0000259" key="4">
    <source>
        <dbReference type="Pfam" id="PF00063"/>
    </source>
</evidence>
<evidence type="ECO:0000313" key="6">
    <source>
        <dbReference type="Proteomes" id="UP000271098"/>
    </source>
</evidence>
<dbReference type="InterPro" id="IPR001609">
    <property type="entry name" value="Myosin_head_motor_dom-like"/>
</dbReference>
<reference evidence="5 6" key="2">
    <citation type="submission" date="2018-11" db="EMBL/GenBank/DDBJ databases">
        <authorList>
            <consortium name="Pathogen Informatics"/>
        </authorList>
    </citation>
    <scope>NUCLEOTIDE SEQUENCE [LARGE SCALE GENOMIC DNA]</scope>
</reference>
<protein>
    <submittedName>
        <fullName evidence="7">Myosin motor domain-containing protein</fullName>
    </submittedName>
</protein>
<accession>A0A183D864</accession>
<dbReference type="InterPro" id="IPR027417">
    <property type="entry name" value="P-loop_NTPase"/>
</dbReference>
<dbReference type="GO" id="GO:0005524">
    <property type="term" value="F:ATP binding"/>
    <property type="evidence" value="ECO:0007669"/>
    <property type="project" value="UniProtKB-KW"/>
</dbReference>
<dbReference type="Gene3D" id="1.20.58.530">
    <property type="match status" value="1"/>
</dbReference>
<dbReference type="EMBL" id="UYRT01009747">
    <property type="protein sequence ID" value="VDK48028.1"/>
    <property type="molecule type" value="Genomic_DNA"/>
</dbReference>
<keyword evidence="1" id="KW-0547">Nucleotide-binding</keyword>
<evidence type="ECO:0000313" key="5">
    <source>
        <dbReference type="EMBL" id="VDK48028.1"/>
    </source>
</evidence>
<dbReference type="OrthoDB" id="10485943at2759"/>
<dbReference type="GO" id="GO:0000146">
    <property type="term" value="F:microfilament motor activity"/>
    <property type="evidence" value="ECO:0007669"/>
    <property type="project" value="TreeGrafter"/>
</dbReference>
<dbReference type="GO" id="GO:0051015">
    <property type="term" value="F:actin filament binding"/>
    <property type="evidence" value="ECO:0007669"/>
    <property type="project" value="TreeGrafter"/>
</dbReference>
<dbReference type="Proteomes" id="UP000271098">
    <property type="component" value="Unassembled WGS sequence"/>
</dbReference>
<dbReference type="Pfam" id="PF00063">
    <property type="entry name" value="Myosin_head"/>
    <property type="match status" value="1"/>
</dbReference>
<evidence type="ECO:0000256" key="2">
    <source>
        <dbReference type="ARBA" id="ARBA00022840"/>
    </source>
</evidence>
<evidence type="ECO:0000313" key="7">
    <source>
        <dbReference type="WBParaSite" id="GPUH_0000491201-mRNA-1"/>
    </source>
</evidence>
<evidence type="ECO:0000256" key="1">
    <source>
        <dbReference type="ARBA" id="ARBA00022741"/>
    </source>
</evidence>